<dbReference type="EMBL" id="FRBL01000012">
    <property type="protein sequence ID" value="SHM85194.1"/>
    <property type="molecule type" value="Genomic_DNA"/>
</dbReference>
<dbReference type="RefSeq" id="WP_073087006.1">
    <property type="nucleotide sequence ID" value="NZ_FRBL01000012.1"/>
</dbReference>
<sequence length="354" mass="39390">MKKKIVFILPSLKGGGAEKVVMNIINSLDATKLDIYLVVICPAYDYIDLITQQVKLIKLEKPNASAGTRDLYKVLKELKPDVVFTTLNHISIITILMRKLTGGKYVNVVRLPTLPSNRLGAGFKGKLERFLNSRVLRHAHHVIAQTAQMKEEAETFYRIPAKKVRHIPNMVNTKQVETLGRELINVFDNTRFNIVAAGSLYSAKGFDVLIKAMPAVLEAIPNARLHILGRENTEPGYGNMLRKLVADNQLQDQVLFHGFKSNPYPYFREADLFVLSSRKEGFPNVVLEALLLGTPVVATNCVDFKGIIEPGINGFTVPVADEKALATAIINARHMAAPKLAVNNFDYSSFFMSV</sequence>
<name>A0A1M7M3D8_9BACT</name>
<dbReference type="AlphaFoldDB" id="A0A1M7M3D8"/>
<dbReference type="Pfam" id="PF13439">
    <property type="entry name" value="Glyco_transf_4"/>
    <property type="match status" value="1"/>
</dbReference>
<dbReference type="GO" id="GO:0016757">
    <property type="term" value="F:glycosyltransferase activity"/>
    <property type="evidence" value="ECO:0007669"/>
    <property type="project" value="UniProtKB-ARBA"/>
</dbReference>
<dbReference type="PANTHER" id="PTHR12526:SF630">
    <property type="entry name" value="GLYCOSYLTRANSFERASE"/>
    <property type="match status" value="1"/>
</dbReference>
<feature type="domain" description="Glycosyltransferase subfamily 4-like N-terminal" evidence="1">
    <location>
        <begin position="15"/>
        <end position="174"/>
    </location>
</feature>
<evidence type="ECO:0000313" key="2">
    <source>
        <dbReference type="EMBL" id="SHM85194.1"/>
    </source>
</evidence>
<gene>
    <name evidence="2" type="ORF">SAMN05444266_11247</name>
</gene>
<reference evidence="2 3" key="1">
    <citation type="submission" date="2016-11" db="EMBL/GenBank/DDBJ databases">
        <authorList>
            <person name="Jaros S."/>
            <person name="Januszkiewicz K."/>
            <person name="Wedrychowicz H."/>
        </authorList>
    </citation>
    <scope>NUCLEOTIDE SEQUENCE [LARGE SCALE GENOMIC DNA]</scope>
    <source>
        <strain evidence="2 3">DSM 27406</strain>
    </source>
</reference>
<keyword evidence="2" id="KW-0808">Transferase</keyword>
<dbReference type="STRING" id="1419482.SAMN05444266_11247"/>
<dbReference type="InterPro" id="IPR028098">
    <property type="entry name" value="Glyco_trans_4-like_N"/>
</dbReference>
<dbReference type="OrthoDB" id="9811239at2"/>
<proteinExistence type="predicted"/>
<organism evidence="2 3">
    <name type="scientific">Chitinophaga jiangningensis</name>
    <dbReference type="NCBI Taxonomy" id="1419482"/>
    <lineage>
        <taxon>Bacteria</taxon>
        <taxon>Pseudomonadati</taxon>
        <taxon>Bacteroidota</taxon>
        <taxon>Chitinophagia</taxon>
        <taxon>Chitinophagales</taxon>
        <taxon>Chitinophagaceae</taxon>
        <taxon>Chitinophaga</taxon>
    </lineage>
</organism>
<dbReference type="Proteomes" id="UP000184420">
    <property type="component" value="Unassembled WGS sequence"/>
</dbReference>
<keyword evidence="3" id="KW-1185">Reference proteome</keyword>
<evidence type="ECO:0000259" key="1">
    <source>
        <dbReference type="Pfam" id="PF13439"/>
    </source>
</evidence>
<dbReference type="CDD" id="cd03811">
    <property type="entry name" value="GT4_GT28_WabH-like"/>
    <property type="match status" value="1"/>
</dbReference>
<dbReference type="PANTHER" id="PTHR12526">
    <property type="entry name" value="GLYCOSYLTRANSFERASE"/>
    <property type="match status" value="1"/>
</dbReference>
<dbReference type="SUPFAM" id="SSF53756">
    <property type="entry name" value="UDP-Glycosyltransferase/glycogen phosphorylase"/>
    <property type="match status" value="1"/>
</dbReference>
<accession>A0A1M7M3D8</accession>
<evidence type="ECO:0000313" key="3">
    <source>
        <dbReference type="Proteomes" id="UP000184420"/>
    </source>
</evidence>
<dbReference type="Gene3D" id="3.40.50.2000">
    <property type="entry name" value="Glycogen Phosphorylase B"/>
    <property type="match status" value="2"/>
</dbReference>
<protein>
    <submittedName>
        <fullName evidence="2">Glycosyltransferase involved in cell wall bisynthesis</fullName>
    </submittedName>
</protein>
<dbReference type="Pfam" id="PF13692">
    <property type="entry name" value="Glyco_trans_1_4"/>
    <property type="match status" value="1"/>
</dbReference>